<dbReference type="RefSeq" id="WP_207674892.1">
    <property type="nucleotide sequence ID" value="NZ_JAFREM010000028.1"/>
</dbReference>
<evidence type="ECO:0000313" key="1">
    <source>
        <dbReference type="EMBL" id="MBO1307905.1"/>
    </source>
</evidence>
<keyword evidence="2" id="KW-1185">Reference proteome</keyword>
<protein>
    <recommendedName>
        <fullName evidence="3">Mor transcription activator domain-containing protein</fullName>
    </recommendedName>
</protein>
<sequence>MVEKELLNGFYRELMELLGEEAMLKFYDYYQGLVISVPKKLYSGEKLAEKLADFDTMDLQAKQLFARKYGYSQRQIDRLLKKNRGKRDD</sequence>
<dbReference type="EMBL" id="JAFREM010000028">
    <property type="protein sequence ID" value="MBO1307905.1"/>
    <property type="molecule type" value="Genomic_DNA"/>
</dbReference>
<accession>A0ABS3LFR7</accession>
<gene>
    <name evidence="1" type="ORF">JZO70_17150</name>
</gene>
<name>A0ABS3LFR7_9ENTE</name>
<proteinExistence type="predicted"/>
<reference evidence="1 2" key="1">
    <citation type="submission" date="2021-03" db="EMBL/GenBank/DDBJ databases">
        <title>Enterococcal diversity collection.</title>
        <authorList>
            <person name="Gilmore M.S."/>
            <person name="Schwartzman J."/>
            <person name="Van Tyne D."/>
            <person name="Martin M."/>
            <person name="Earl A.M."/>
            <person name="Manson A.L."/>
            <person name="Straub T."/>
            <person name="Salamzade R."/>
            <person name="Saavedra J."/>
            <person name="Lebreton F."/>
            <person name="Prichula J."/>
            <person name="Schaufler K."/>
            <person name="Gaca A."/>
            <person name="Sgardioli B."/>
            <person name="Wagenaar J."/>
            <person name="Strong T."/>
        </authorList>
    </citation>
    <scope>NUCLEOTIDE SEQUENCE [LARGE SCALE GENOMIC DNA]</scope>
    <source>
        <strain evidence="1 2">669A</strain>
    </source>
</reference>
<organism evidence="1 2">
    <name type="scientific">Candidatus Enterococcus moelleringii</name>
    <dbReference type="NCBI Taxonomy" id="2815325"/>
    <lineage>
        <taxon>Bacteria</taxon>
        <taxon>Bacillati</taxon>
        <taxon>Bacillota</taxon>
        <taxon>Bacilli</taxon>
        <taxon>Lactobacillales</taxon>
        <taxon>Enterococcaceae</taxon>
        <taxon>Enterococcus</taxon>
    </lineage>
</organism>
<dbReference type="SUPFAM" id="SSF46689">
    <property type="entry name" value="Homeodomain-like"/>
    <property type="match status" value="1"/>
</dbReference>
<comment type="caution">
    <text evidence="1">The sequence shown here is derived from an EMBL/GenBank/DDBJ whole genome shotgun (WGS) entry which is preliminary data.</text>
</comment>
<evidence type="ECO:0008006" key="3">
    <source>
        <dbReference type="Google" id="ProtNLM"/>
    </source>
</evidence>
<dbReference type="Proteomes" id="UP000664601">
    <property type="component" value="Unassembled WGS sequence"/>
</dbReference>
<evidence type="ECO:0000313" key="2">
    <source>
        <dbReference type="Proteomes" id="UP000664601"/>
    </source>
</evidence>
<dbReference type="InterPro" id="IPR009057">
    <property type="entry name" value="Homeodomain-like_sf"/>
</dbReference>